<comment type="similarity">
    <text evidence="2">Belongs to the granulin family.</text>
</comment>
<evidence type="ECO:0000259" key="6">
    <source>
        <dbReference type="PROSITE" id="PS00799"/>
    </source>
</evidence>
<dbReference type="PROSITE" id="PS51257">
    <property type="entry name" value="PROKAR_LIPOPROTEIN"/>
    <property type="match status" value="1"/>
</dbReference>
<evidence type="ECO:0000256" key="3">
    <source>
        <dbReference type="ARBA" id="ARBA00022525"/>
    </source>
</evidence>
<comment type="subcellular location">
    <subcellularLocation>
        <location evidence="1">Secreted</location>
    </subcellularLocation>
</comment>
<dbReference type="PANTHER" id="PTHR12274:SF3">
    <property type="entry name" value="PROGRANULIN"/>
    <property type="match status" value="1"/>
</dbReference>
<dbReference type="SMART" id="SM00277">
    <property type="entry name" value="GRAN"/>
    <property type="match status" value="1"/>
</dbReference>
<proteinExistence type="inferred from homology"/>
<evidence type="ECO:0000256" key="2">
    <source>
        <dbReference type="ARBA" id="ARBA00010093"/>
    </source>
</evidence>
<dbReference type="Pfam" id="PF00396">
    <property type="entry name" value="Granulin"/>
    <property type="match status" value="1"/>
</dbReference>
<evidence type="ECO:0000256" key="4">
    <source>
        <dbReference type="ARBA" id="ARBA00023157"/>
    </source>
</evidence>
<dbReference type="PROSITE" id="PS00799">
    <property type="entry name" value="GRANULINS"/>
    <property type="match status" value="1"/>
</dbReference>
<evidence type="ECO:0000313" key="8">
    <source>
        <dbReference type="Proteomes" id="UP001159427"/>
    </source>
</evidence>
<organism evidence="7 8">
    <name type="scientific">Porites evermanni</name>
    <dbReference type="NCBI Taxonomy" id="104178"/>
    <lineage>
        <taxon>Eukaryota</taxon>
        <taxon>Metazoa</taxon>
        <taxon>Cnidaria</taxon>
        <taxon>Anthozoa</taxon>
        <taxon>Hexacorallia</taxon>
        <taxon>Scleractinia</taxon>
        <taxon>Fungiina</taxon>
        <taxon>Poritidae</taxon>
        <taxon>Porites</taxon>
    </lineage>
</organism>
<keyword evidence="3" id="KW-0964">Secreted</keyword>
<dbReference type="InterPro" id="IPR037277">
    <property type="entry name" value="Granulin_sf"/>
</dbReference>
<keyword evidence="8" id="KW-1185">Reference proteome</keyword>
<feature type="domain" description="Granulins" evidence="6">
    <location>
        <begin position="82"/>
        <end position="95"/>
    </location>
</feature>
<dbReference type="InterPro" id="IPR000118">
    <property type="entry name" value="Granulin"/>
</dbReference>
<reference evidence="7 8" key="1">
    <citation type="submission" date="2022-05" db="EMBL/GenBank/DDBJ databases">
        <authorList>
            <consortium name="Genoscope - CEA"/>
            <person name="William W."/>
        </authorList>
    </citation>
    <scope>NUCLEOTIDE SEQUENCE [LARGE SCALE GENOMIC DNA]</scope>
</reference>
<dbReference type="InterPro" id="IPR039036">
    <property type="entry name" value="Granulin_fam"/>
</dbReference>
<dbReference type="PANTHER" id="PTHR12274">
    <property type="entry name" value="GRANULIN"/>
    <property type="match status" value="1"/>
</dbReference>
<keyword evidence="4" id="KW-1015">Disulfide bond</keyword>
<evidence type="ECO:0000256" key="1">
    <source>
        <dbReference type="ARBA" id="ARBA00004613"/>
    </source>
</evidence>
<dbReference type="Gene3D" id="2.10.25.160">
    <property type="entry name" value="Granulin"/>
    <property type="match status" value="1"/>
</dbReference>
<gene>
    <name evidence="7" type="ORF">PEVE_00043895</name>
</gene>
<comment type="caution">
    <text evidence="7">The sequence shown here is derived from an EMBL/GenBank/DDBJ whole genome shotgun (WGS) entry which is preliminary data.</text>
</comment>
<accession>A0ABN8LN27</accession>
<protein>
    <recommendedName>
        <fullName evidence="6">Granulins domain-containing protein</fullName>
    </recommendedName>
</protein>
<evidence type="ECO:0000256" key="5">
    <source>
        <dbReference type="SAM" id="SignalP"/>
    </source>
</evidence>
<sequence>MKVSLIVLTVLVVVLGCFGKEENVAEKPLQKRSLKDPLKLPAVMARKTRKRRYVTTCPFDTTRCDSWTGSSICCPGYNAVCCSDGYHCCPEGYTCFKSGYSLVHCSKYLDKTA</sequence>
<feature type="chain" id="PRO_5046296119" description="Granulins domain-containing protein" evidence="5">
    <location>
        <begin position="20"/>
        <end position="113"/>
    </location>
</feature>
<name>A0ABN8LN27_9CNID</name>
<dbReference type="EMBL" id="CALNXI010000091">
    <property type="protein sequence ID" value="CAH3018612.1"/>
    <property type="molecule type" value="Genomic_DNA"/>
</dbReference>
<keyword evidence="5" id="KW-0732">Signal</keyword>
<dbReference type="Proteomes" id="UP001159427">
    <property type="component" value="Unassembled WGS sequence"/>
</dbReference>
<evidence type="ECO:0000313" key="7">
    <source>
        <dbReference type="EMBL" id="CAH3018612.1"/>
    </source>
</evidence>
<feature type="signal peptide" evidence="5">
    <location>
        <begin position="1"/>
        <end position="19"/>
    </location>
</feature>